<sequence length="115" mass="12519">MILMTLLISAFSRICLWVASRTLSIFPLSGKTPYLSRPTTASPDTASDLAESPSVKIRVQSTELRVPASLASSSLGMPLSLECFLAEHFIPSCFWALKVSQDMTASTTPHLSTWL</sequence>
<accession>A0A6B0UL13</accession>
<keyword evidence="1" id="KW-0732">Signal</keyword>
<feature type="chain" id="PRO_5025423201" evidence="1">
    <location>
        <begin position="20"/>
        <end position="115"/>
    </location>
</feature>
<protein>
    <submittedName>
        <fullName evidence="2">Putative secreted protein</fullName>
    </submittedName>
</protein>
<feature type="signal peptide" evidence="1">
    <location>
        <begin position="1"/>
        <end position="19"/>
    </location>
</feature>
<dbReference type="EMBL" id="GIFC01008364">
    <property type="protein sequence ID" value="MXU90447.1"/>
    <property type="molecule type" value="Transcribed_RNA"/>
</dbReference>
<name>A0A6B0UL13_IXORI</name>
<organism evidence="2">
    <name type="scientific">Ixodes ricinus</name>
    <name type="common">Common tick</name>
    <name type="synonym">Acarus ricinus</name>
    <dbReference type="NCBI Taxonomy" id="34613"/>
    <lineage>
        <taxon>Eukaryota</taxon>
        <taxon>Metazoa</taxon>
        <taxon>Ecdysozoa</taxon>
        <taxon>Arthropoda</taxon>
        <taxon>Chelicerata</taxon>
        <taxon>Arachnida</taxon>
        <taxon>Acari</taxon>
        <taxon>Parasitiformes</taxon>
        <taxon>Ixodida</taxon>
        <taxon>Ixodoidea</taxon>
        <taxon>Ixodidae</taxon>
        <taxon>Ixodinae</taxon>
        <taxon>Ixodes</taxon>
    </lineage>
</organism>
<evidence type="ECO:0000313" key="2">
    <source>
        <dbReference type="EMBL" id="MXU90447.1"/>
    </source>
</evidence>
<dbReference type="AlphaFoldDB" id="A0A6B0UL13"/>
<evidence type="ECO:0000256" key="1">
    <source>
        <dbReference type="SAM" id="SignalP"/>
    </source>
</evidence>
<proteinExistence type="predicted"/>
<reference evidence="2" key="1">
    <citation type="submission" date="2019-12" db="EMBL/GenBank/DDBJ databases">
        <title>An insight into the sialome of adult female Ixodes ricinus ticks feeding for 6 days.</title>
        <authorList>
            <person name="Perner J."/>
            <person name="Ribeiro J.M.C."/>
        </authorList>
    </citation>
    <scope>NUCLEOTIDE SEQUENCE</scope>
    <source>
        <strain evidence="2">Semi-engorged</strain>
        <tissue evidence="2">Salivary glands</tissue>
    </source>
</reference>